<dbReference type="Proteomes" id="UP000724874">
    <property type="component" value="Unassembled WGS sequence"/>
</dbReference>
<keyword evidence="2" id="KW-1185">Reference proteome</keyword>
<proteinExistence type="predicted"/>
<sequence length="135" mass="15573">MYNHFETPLQCSPISKLNRDILLLIFSLNADMFSPPEYDLGRGTTLTNHFALDTTLTTSRVCGVWRDVILESPSIWDRILQLERMRELGKEGREEIMKRTGSAPLCILGPSEVYEEMQSQESVREAVFFDTLLWD</sequence>
<dbReference type="AlphaFoldDB" id="A0A9P5N932"/>
<evidence type="ECO:0000313" key="2">
    <source>
        <dbReference type="Proteomes" id="UP000724874"/>
    </source>
</evidence>
<evidence type="ECO:0000313" key="1">
    <source>
        <dbReference type="EMBL" id="KAF8869002.1"/>
    </source>
</evidence>
<dbReference type="OrthoDB" id="3270987at2759"/>
<name>A0A9P5N932_GYMJU</name>
<reference evidence="1" key="1">
    <citation type="submission" date="2020-11" db="EMBL/GenBank/DDBJ databases">
        <authorList>
            <consortium name="DOE Joint Genome Institute"/>
            <person name="Ahrendt S."/>
            <person name="Riley R."/>
            <person name="Andreopoulos W."/>
            <person name="LaButti K."/>
            <person name="Pangilinan J."/>
            <person name="Ruiz-duenas F.J."/>
            <person name="Barrasa J.M."/>
            <person name="Sanchez-Garcia M."/>
            <person name="Camarero S."/>
            <person name="Miyauchi S."/>
            <person name="Serrano A."/>
            <person name="Linde D."/>
            <person name="Babiker R."/>
            <person name="Drula E."/>
            <person name="Ayuso-Fernandez I."/>
            <person name="Pacheco R."/>
            <person name="Padilla G."/>
            <person name="Ferreira P."/>
            <person name="Barriuso J."/>
            <person name="Kellner H."/>
            <person name="Castanera R."/>
            <person name="Alfaro M."/>
            <person name="Ramirez L."/>
            <person name="Pisabarro A.G."/>
            <person name="Kuo A."/>
            <person name="Tritt A."/>
            <person name="Lipzen A."/>
            <person name="He G."/>
            <person name="Yan M."/>
            <person name="Ng V."/>
            <person name="Cullen D."/>
            <person name="Martin F."/>
            <person name="Rosso M.-N."/>
            <person name="Henrissat B."/>
            <person name="Hibbett D."/>
            <person name="Martinez A.T."/>
            <person name="Grigoriev I.V."/>
        </authorList>
    </citation>
    <scope>NUCLEOTIDE SEQUENCE</scope>
    <source>
        <strain evidence="1">AH 44721</strain>
    </source>
</reference>
<organism evidence="1 2">
    <name type="scientific">Gymnopilus junonius</name>
    <name type="common">Spectacular rustgill mushroom</name>
    <name type="synonym">Gymnopilus spectabilis subsp. junonius</name>
    <dbReference type="NCBI Taxonomy" id="109634"/>
    <lineage>
        <taxon>Eukaryota</taxon>
        <taxon>Fungi</taxon>
        <taxon>Dikarya</taxon>
        <taxon>Basidiomycota</taxon>
        <taxon>Agaricomycotina</taxon>
        <taxon>Agaricomycetes</taxon>
        <taxon>Agaricomycetidae</taxon>
        <taxon>Agaricales</taxon>
        <taxon>Agaricineae</taxon>
        <taxon>Hymenogastraceae</taxon>
        <taxon>Gymnopilus</taxon>
    </lineage>
</organism>
<comment type="caution">
    <text evidence="1">The sequence shown here is derived from an EMBL/GenBank/DDBJ whole genome shotgun (WGS) entry which is preliminary data.</text>
</comment>
<protein>
    <recommendedName>
        <fullName evidence="3">F-box domain-containing protein</fullName>
    </recommendedName>
</protein>
<evidence type="ECO:0008006" key="3">
    <source>
        <dbReference type="Google" id="ProtNLM"/>
    </source>
</evidence>
<dbReference type="EMBL" id="JADNYJ010000508">
    <property type="protein sequence ID" value="KAF8869002.1"/>
    <property type="molecule type" value="Genomic_DNA"/>
</dbReference>
<gene>
    <name evidence="1" type="ORF">CPB84DRAFT_1805591</name>
</gene>
<accession>A0A9P5N932</accession>
<feature type="non-terminal residue" evidence="1">
    <location>
        <position position="135"/>
    </location>
</feature>